<protein>
    <submittedName>
        <fullName evidence="1">Uncharacterized protein</fullName>
    </submittedName>
</protein>
<reference evidence="1 2" key="1">
    <citation type="submission" date="2019-06" db="EMBL/GenBank/DDBJ databases">
        <title>Erythrobacter insulae sp. nov., isolated from a tidal flat.</title>
        <authorList>
            <person name="Yoon J.-H."/>
        </authorList>
    </citation>
    <scope>NUCLEOTIDE SEQUENCE [LARGE SCALE GENOMIC DNA]</scope>
    <source>
        <strain evidence="1 2">JBTF-M21</strain>
    </source>
</reference>
<gene>
    <name evidence="1" type="ORF">FGU71_02545</name>
</gene>
<dbReference type="Proteomes" id="UP000316343">
    <property type="component" value="Unassembled WGS sequence"/>
</dbReference>
<dbReference type="AlphaFoldDB" id="A0A547P9N7"/>
<accession>A0A547P9N7</accession>
<organism evidence="1 2">
    <name type="scientific">Erythrobacter insulae</name>
    <dbReference type="NCBI Taxonomy" id="2584124"/>
    <lineage>
        <taxon>Bacteria</taxon>
        <taxon>Pseudomonadati</taxon>
        <taxon>Pseudomonadota</taxon>
        <taxon>Alphaproteobacteria</taxon>
        <taxon>Sphingomonadales</taxon>
        <taxon>Erythrobacteraceae</taxon>
        <taxon>Erythrobacter/Porphyrobacter group</taxon>
        <taxon>Erythrobacter</taxon>
    </lineage>
</organism>
<sequence>MHKYSVMIEGVDFPARLLEDADGPLGFYATRFVEATDEQAAEFAALDSIKKELRPFFRERRNGGTNPLMFVHKVVEIKELPDDAPGSGATWFEMDS</sequence>
<evidence type="ECO:0000313" key="1">
    <source>
        <dbReference type="EMBL" id="TRD10855.1"/>
    </source>
</evidence>
<dbReference type="OrthoDB" id="6386474at2"/>
<proteinExistence type="predicted"/>
<comment type="caution">
    <text evidence="1">The sequence shown here is derived from an EMBL/GenBank/DDBJ whole genome shotgun (WGS) entry which is preliminary data.</text>
</comment>
<dbReference type="RefSeq" id="WP_142787117.1">
    <property type="nucleotide sequence ID" value="NZ_VHJK01000001.1"/>
</dbReference>
<name>A0A547P9N7_9SPHN</name>
<evidence type="ECO:0000313" key="2">
    <source>
        <dbReference type="Proteomes" id="UP000316343"/>
    </source>
</evidence>
<keyword evidence="2" id="KW-1185">Reference proteome</keyword>
<dbReference type="EMBL" id="VHJK01000001">
    <property type="protein sequence ID" value="TRD10855.1"/>
    <property type="molecule type" value="Genomic_DNA"/>
</dbReference>